<evidence type="ECO:0000313" key="8">
    <source>
        <dbReference type="EMBL" id="BAC89757.1"/>
    </source>
</evidence>
<dbReference type="InterPro" id="IPR003018">
    <property type="entry name" value="GAF"/>
</dbReference>
<protein>
    <recommendedName>
        <fullName evidence="2">histidine kinase</fullName>
        <ecNumber evidence="2">2.7.13.3</ecNumber>
    </recommendedName>
</protein>
<dbReference type="PANTHER" id="PTHR43547">
    <property type="entry name" value="TWO-COMPONENT HISTIDINE KINASE"/>
    <property type="match status" value="1"/>
</dbReference>
<gene>
    <name evidence="8" type="ordered locus">gll1816</name>
</gene>
<reference evidence="8 9" key="1">
    <citation type="journal article" date="2003" name="DNA Res.">
        <title>Complete genome structure of Gloeobacter violaceus PCC 7421, a cyanobacterium that lacks thylakoids.</title>
        <authorList>
            <person name="Nakamura Y."/>
            <person name="Kaneko T."/>
            <person name="Sato S."/>
            <person name="Mimuro M."/>
            <person name="Miyashita H."/>
            <person name="Tsuchiya T."/>
            <person name="Sasamoto S."/>
            <person name="Watanabe A."/>
            <person name="Kawashima K."/>
            <person name="Kishida Y."/>
            <person name="Kiyokawa C."/>
            <person name="Kohara M."/>
            <person name="Matsumoto M."/>
            <person name="Matsuno A."/>
            <person name="Nakazaki N."/>
            <person name="Shimpo S."/>
            <person name="Takeuchi C."/>
            <person name="Yamada M."/>
            <person name="Tabata S."/>
        </authorList>
    </citation>
    <scope>NUCLEOTIDE SEQUENCE [LARGE SCALE GENOMIC DNA]</scope>
    <source>
        <strain evidence="9">ATCC 29082 / PCC 7421</strain>
    </source>
</reference>
<dbReference type="AlphaFoldDB" id="Q7NJL6"/>
<dbReference type="OrthoDB" id="434121at2"/>
<dbReference type="SUPFAM" id="SSF55874">
    <property type="entry name" value="ATPase domain of HSP90 chaperone/DNA topoisomerase II/histidine kinase"/>
    <property type="match status" value="1"/>
</dbReference>
<dbReference type="STRING" id="251221.gene:10759308"/>
<sequence length="448" mass="49074">MNSQDQQREPQNGRQIPASRAEASSCPGEGGVGFPANEDERLAALRRYKVLDTPPEPGFERITALAVRLFAVPVCVISLVDECRVWFKSKVGWSGEQVQRDESLCSWAILQKELMVIHDARFDGRLACNPWVQAEPGIRFYAGAPLTSPDGFNLGTLCLIDTQPHATFDEPQRRTLADLAAIVVDELELRLSLESAEQSRLAAEAANRAKDEFLALLSHELRTPLNPIIGWTQMLKRGSVAADKQVEVLEIIERNAKLQNQLIQDLLDVARIEQGKFSHRPQPVILSGVVQAAVEAVRTLAKDAGVALEVEVAERLPEVMVDPTRMQQVVWNLLTNAIKFTPSGGWVQLHLVEAADCLCLVVSDSGTGISPAFIPHLFERFRQAGDAGTRRQGGLGLGLFIVRYIVELHGGRVWAKSDGQGKGAVFTVELPLCECRANASDSVLAAEP</sequence>
<comment type="catalytic activity">
    <reaction evidence="1">
        <text>ATP + protein L-histidine = ADP + protein N-phospho-L-histidine.</text>
        <dbReference type="EC" id="2.7.13.3"/>
    </reaction>
</comment>
<feature type="region of interest" description="Disordered" evidence="6">
    <location>
        <begin position="1"/>
        <end position="35"/>
    </location>
</feature>
<proteinExistence type="predicted"/>
<dbReference type="InParanoid" id="Q7NJL6"/>
<keyword evidence="4 8" id="KW-0418">Kinase</keyword>
<dbReference type="Pfam" id="PF00512">
    <property type="entry name" value="HisKA"/>
    <property type="match status" value="1"/>
</dbReference>
<dbReference type="SMART" id="SM00387">
    <property type="entry name" value="HATPase_c"/>
    <property type="match status" value="1"/>
</dbReference>
<dbReference type="PhylomeDB" id="Q7NJL6"/>
<evidence type="ECO:0000256" key="6">
    <source>
        <dbReference type="SAM" id="MobiDB-lite"/>
    </source>
</evidence>
<dbReference type="CDD" id="cd00082">
    <property type="entry name" value="HisKA"/>
    <property type="match status" value="1"/>
</dbReference>
<dbReference type="EMBL" id="BA000045">
    <property type="protein sequence ID" value="BAC89757.1"/>
    <property type="molecule type" value="Genomic_DNA"/>
</dbReference>
<feature type="compositionally biased region" description="Polar residues" evidence="6">
    <location>
        <begin position="1"/>
        <end position="14"/>
    </location>
</feature>
<dbReference type="Pfam" id="PF02518">
    <property type="entry name" value="HATPase_c"/>
    <property type="match status" value="1"/>
</dbReference>
<feature type="domain" description="Histidine kinase" evidence="7">
    <location>
        <begin position="216"/>
        <end position="434"/>
    </location>
</feature>
<keyword evidence="3" id="KW-0597">Phosphoprotein</keyword>
<dbReference type="InterPro" id="IPR004358">
    <property type="entry name" value="Sig_transdc_His_kin-like_C"/>
</dbReference>
<dbReference type="InterPro" id="IPR003594">
    <property type="entry name" value="HATPase_dom"/>
</dbReference>
<evidence type="ECO:0000256" key="5">
    <source>
        <dbReference type="ARBA" id="ARBA00023012"/>
    </source>
</evidence>
<evidence type="ECO:0000259" key="7">
    <source>
        <dbReference type="PROSITE" id="PS50109"/>
    </source>
</evidence>
<dbReference type="EnsemblBacteria" id="BAC89757">
    <property type="protein sequence ID" value="BAC89757"/>
    <property type="gene ID" value="BAC89757"/>
</dbReference>
<dbReference type="EC" id="2.7.13.3" evidence="2"/>
<dbReference type="InterPro" id="IPR029016">
    <property type="entry name" value="GAF-like_dom_sf"/>
</dbReference>
<evidence type="ECO:0000256" key="2">
    <source>
        <dbReference type="ARBA" id="ARBA00012438"/>
    </source>
</evidence>
<dbReference type="InterPro" id="IPR036097">
    <property type="entry name" value="HisK_dim/P_sf"/>
</dbReference>
<dbReference type="InterPro" id="IPR005467">
    <property type="entry name" value="His_kinase_dom"/>
</dbReference>
<dbReference type="SUPFAM" id="SSF47384">
    <property type="entry name" value="Homodimeric domain of signal transducing histidine kinase"/>
    <property type="match status" value="1"/>
</dbReference>
<dbReference type="eggNOG" id="COG2205">
    <property type="taxonomic scope" value="Bacteria"/>
</dbReference>
<name>Q7NJL6_GLOVI</name>
<dbReference type="FunFam" id="3.30.565.10:FF:000030">
    <property type="entry name" value="Ethylene receptor 1"/>
    <property type="match status" value="1"/>
</dbReference>
<evidence type="ECO:0000256" key="4">
    <source>
        <dbReference type="ARBA" id="ARBA00022777"/>
    </source>
</evidence>
<dbReference type="GO" id="GO:0000155">
    <property type="term" value="F:phosphorelay sensor kinase activity"/>
    <property type="evidence" value="ECO:0000318"/>
    <property type="project" value="GO_Central"/>
</dbReference>
<dbReference type="Pfam" id="PF01590">
    <property type="entry name" value="GAF"/>
    <property type="match status" value="1"/>
</dbReference>
<dbReference type="PROSITE" id="PS50109">
    <property type="entry name" value="HIS_KIN"/>
    <property type="match status" value="1"/>
</dbReference>
<dbReference type="SMART" id="SM00065">
    <property type="entry name" value="GAF"/>
    <property type="match status" value="1"/>
</dbReference>
<keyword evidence="5" id="KW-0902">Two-component regulatory system</keyword>
<keyword evidence="9" id="KW-1185">Reference proteome</keyword>
<dbReference type="SUPFAM" id="SSF55781">
    <property type="entry name" value="GAF domain-like"/>
    <property type="match status" value="1"/>
</dbReference>
<reference evidence="8 9" key="2">
    <citation type="journal article" date="2003" name="DNA Res.">
        <title>Complete genome structure of Gloeobacter violaceus PCC 7421, a cyanobacterium that lacks thylakoids (supplement).</title>
        <authorList>
            <person name="Nakamura Y."/>
            <person name="Kaneko T."/>
            <person name="Sato S."/>
            <person name="Mimuro M."/>
            <person name="Miyashita H."/>
            <person name="Tsuchiya T."/>
            <person name="Sasamoto S."/>
            <person name="Watanabe A."/>
            <person name="Kawashima K."/>
            <person name="Kishida Y."/>
            <person name="Kiyokawa C."/>
            <person name="Kohara M."/>
            <person name="Matsumoto M."/>
            <person name="Matsuno A."/>
            <person name="Nakazaki N."/>
            <person name="Shimpo S."/>
            <person name="Takeuchi C."/>
            <person name="Yamada M."/>
            <person name="Tabata S."/>
        </authorList>
    </citation>
    <scope>NUCLEOTIDE SEQUENCE [LARGE SCALE GENOMIC DNA]</scope>
    <source>
        <strain evidence="9">ATCC 29082 / PCC 7421</strain>
    </source>
</reference>
<dbReference type="Proteomes" id="UP000000557">
    <property type="component" value="Chromosome"/>
</dbReference>
<evidence type="ECO:0000256" key="3">
    <source>
        <dbReference type="ARBA" id="ARBA00022553"/>
    </source>
</evidence>
<dbReference type="InterPro" id="IPR003661">
    <property type="entry name" value="HisK_dim/P_dom"/>
</dbReference>
<organism evidence="8 9">
    <name type="scientific">Gloeobacter violaceus (strain ATCC 29082 / PCC 7421)</name>
    <dbReference type="NCBI Taxonomy" id="251221"/>
    <lineage>
        <taxon>Bacteria</taxon>
        <taxon>Bacillati</taxon>
        <taxon>Cyanobacteriota</taxon>
        <taxon>Cyanophyceae</taxon>
        <taxon>Gloeobacterales</taxon>
        <taxon>Gloeobacteraceae</taxon>
        <taxon>Gloeobacter</taxon>
    </lineage>
</organism>
<dbReference type="PANTHER" id="PTHR43547:SF2">
    <property type="entry name" value="HYBRID SIGNAL TRANSDUCTION HISTIDINE KINASE C"/>
    <property type="match status" value="1"/>
</dbReference>
<dbReference type="HOGENOM" id="CLU_000445_114_44_3"/>
<accession>Q7NJL6</accession>
<dbReference type="KEGG" id="gvi:gll1816"/>
<dbReference type="PRINTS" id="PR00344">
    <property type="entry name" value="BCTRLSENSOR"/>
</dbReference>
<dbReference type="SMART" id="SM00388">
    <property type="entry name" value="HisKA"/>
    <property type="match status" value="1"/>
</dbReference>
<evidence type="ECO:0000313" key="9">
    <source>
        <dbReference type="Proteomes" id="UP000000557"/>
    </source>
</evidence>
<dbReference type="Gene3D" id="3.30.565.10">
    <property type="entry name" value="Histidine kinase-like ATPase, C-terminal domain"/>
    <property type="match status" value="1"/>
</dbReference>
<evidence type="ECO:0000256" key="1">
    <source>
        <dbReference type="ARBA" id="ARBA00000085"/>
    </source>
</evidence>
<dbReference type="Gene3D" id="3.30.450.40">
    <property type="match status" value="1"/>
</dbReference>
<keyword evidence="4 8" id="KW-0808">Transferase</keyword>
<dbReference type="Gene3D" id="1.10.287.130">
    <property type="match status" value="1"/>
</dbReference>
<dbReference type="InterPro" id="IPR036890">
    <property type="entry name" value="HATPase_C_sf"/>
</dbReference>